<dbReference type="OrthoDB" id="7595324at2"/>
<accession>A0A4Q9VT54</accession>
<dbReference type="EMBL" id="SJFN01000008">
    <property type="protein sequence ID" value="TBW39232.1"/>
    <property type="molecule type" value="Genomic_DNA"/>
</dbReference>
<comment type="caution">
    <text evidence="2">The sequence shown here is derived from an EMBL/GenBank/DDBJ whole genome shotgun (WGS) entry which is preliminary data.</text>
</comment>
<feature type="signal peptide" evidence="1">
    <location>
        <begin position="1"/>
        <end position="23"/>
    </location>
</feature>
<dbReference type="GO" id="GO:0004190">
    <property type="term" value="F:aspartic-type endopeptidase activity"/>
    <property type="evidence" value="ECO:0007669"/>
    <property type="project" value="InterPro"/>
</dbReference>
<dbReference type="InterPro" id="IPR011969">
    <property type="entry name" value="Clan_AA_Asp_peptidase_C"/>
</dbReference>
<dbReference type="NCBIfam" id="TIGR02281">
    <property type="entry name" value="clan_AA_DTGA"/>
    <property type="match status" value="1"/>
</dbReference>
<dbReference type="InterPro" id="IPR021109">
    <property type="entry name" value="Peptidase_aspartic_dom_sf"/>
</dbReference>
<gene>
    <name evidence="2" type="ORF">EYW49_07005</name>
</gene>
<evidence type="ECO:0000256" key="1">
    <source>
        <dbReference type="SAM" id="SignalP"/>
    </source>
</evidence>
<dbReference type="Gene3D" id="2.40.70.10">
    <property type="entry name" value="Acid Proteases"/>
    <property type="match status" value="1"/>
</dbReference>
<dbReference type="InterPro" id="IPR034122">
    <property type="entry name" value="Retropepsin-like_bacterial"/>
</dbReference>
<evidence type="ECO:0000313" key="3">
    <source>
        <dbReference type="Proteomes" id="UP000292781"/>
    </source>
</evidence>
<dbReference type="Proteomes" id="UP000292781">
    <property type="component" value="Unassembled WGS sequence"/>
</dbReference>
<feature type="chain" id="PRO_5020955359" evidence="1">
    <location>
        <begin position="24"/>
        <end position="187"/>
    </location>
</feature>
<dbReference type="AlphaFoldDB" id="A0A4Q9VT54"/>
<name>A0A4Q9VT54_9HYPH</name>
<dbReference type="CDD" id="cd05483">
    <property type="entry name" value="retropepsin_like_bacteria"/>
    <property type="match status" value="1"/>
</dbReference>
<evidence type="ECO:0000313" key="2">
    <source>
        <dbReference type="EMBL" id="TBW39232.1"/>
    </source>
</evidence>
<dbReference type="SUPFAM" id="SSF50630">
    <property type="entry name" value="Acid proteases"/>
    <property type="match status" value="1"/>
</dbReference>
<sequence length="187" mass="20197">MFRNTLRAALLLCLLVLMSPAYMPALLHVVAFVTERPVTVDTRAVGYRVEEGAGAPSRAAESSGRSVTLRADPRGHFQTEATINGRAIDVMVDTGATSVALRQEDLMRLGLRPVLPSAYTVPIATANGTAHAARVTLNEVRIGDVRVKNVEALVMPEKSLGTSLLGMSFIRRLSNVEMVGSRLTFHE</sequence>
<dbReference type="GO" id="GO:0006508">
    <property type="term" value="P:proteolysis"/>
    <property type="evidence" value="ECO:0007669"/>
    <property type="project" value="UniProtKB-KW"/>
</dbReference>
<dbReference type="InterPro" id="IPR001969">
    <property type="entry name" value="Aspartic_peptidase_AS"/>
</dbReference>
<keyword evidence="1" id="KW-0732">Signal</keyword>
<keyword evidence="3" id="KW-1185">Reference proteome</keyword>
<dbReference type="PROSITE" id="PS00141">
    <property type="entry name" value="ASP_PROTEASE"/>
    <property type="match status" value="1"/>
</dbReference>
<keyword evidence="2" id="KW-0645">Protease</keyword>
<reference evidence="2 3" key="1">
    <citation type="submission" date="2019-02" db="EMBL/GenBank/DDBJ databases">
        <title>Siculibacillus lacustris gen. nov., sp. nov., a new rosette-forming bacterium isolated from a freshwater crater lake (Lake St. Ana, Romania).</title>
        <authorList>
            <person name="Felfoldi T."/>
            <person name="Marton Z."/>
            <person name="Szabo A."/>
            <person name="Mentes A."/>
            <person name="Boka K."/>
            <person name="Marialigeti K."/>
            <person name="Mathe I."/>
            <person name="Koncz M."/>
            <person name="Schumann P."/>
            <person name="Toth E."/>
        </authorList>
    </citation>
    <scope>NUCLEOTIDE SEQUENCE [LARGE SCALE GENOMIC DNA]</scope>
    <source>
        <strain evidence="2 3">SA-279</strain>
    </source>
</reference>
<protein>
    <submittedName>
        <fullName evidence="2">TIGR02281 family clan AA aspartic protease</fullName>
        <ecNumber evidence="2">3.4.23.-</ecNumber>
    </submittedName>
</protein>
<organism evidence="2 3">
    <name type="scientific">Siculibacillus lacustris</name>
    <dbReference type="NCBI Taxonomy" id="1549641"/>
    <lineage>
        <taxon>Bacteria</taxon>
        <taxon>Pseudomonadati</taxon>
        <taxon>Pseudomonadota</taxon>
        <taxon>Alphaproteobacteria</taxon>
        <taxon>Hyphomicrobiales</taxon>
        <taxon>Ancalomicrobiaceae</taxon>
        <taxon>Siculibacillus</taxon>
    </lineage>
</organism>
<dbReference type="EC" id="3.4.23.-" evidence="2"/>
<dbReference type="Pfam" id="PF13975">
    <property type="entry name" value="gag-asp_proteas"/>
    <property type="match status" value="1"/>
</dbReference>
<keyword evidence="2" id="KW-0378">Hydrolase</keyword>
<proteinExistence type="predicted"/>
<dbReference type="RefSeq" id="WP_131307600.1">
    <property type="nucleotide sequence ID" value="NZ_SJFN01000008.1"/>
</dbReference>